<evidence type="ECO:0000313" key="6">
    <source>
        <dbReference type="Proteomes" id="UP000295748"/>
    </source>
</evidence>
<dbReference type="InterPro" id="IPR013762">
    <property type="entry name" value="Integrase-like_cat_sf"/>
</dbReference>
<dbReference type="PANTHER" id="PTHR30349">
    <property type="entry name" value="PHAGE INTEGRASE-RELATED"/>
    <property type="match status" value="1"/>
</dbReference>
<dbReference type="SUPFAM" id="SSF56349">
    <property type="entry name" value="DNA breaking-rejoining enzymes"/>
    <property type="match status" value="1"/>
</dbReference>
<keyword evidence="2" id="KW-0238">DNA-binding</keyword>
<accession>A0ABX5SY06</accession>
<dbReference type="PANTHER" id="PTHR30349:SF64">
    <property type="entry name" value="PROPHAGE INTEGRASE INTD-RELATED"/>
    <property type="match status" value="1"/>
</dbReference>
<evidence type="ECO:0000313" key="5">
    <source>
        <dbReference type="EMBL" id="QBR90096.1"/>
    </source>
</evidence>
<sequence>MGSVHAYSTKSGKRYLVRYKKPDGTHGAKRGFVRKREAEAWLVETEASRARGAFIDPQAARIKVEELGAVWLEAKRHSMKPSSFAPVETAWRLRVQPAWGGWSVSDIRHSDVRAWVSTLSQEGGATVTIRTYGVLASILDDAVHDGRISINPARKGRIALPRKTKRRHGYLTHEQVFRLAEASGDHRLLILVLAYTGIRWGEVAALRVEDIDFARRRLHISRNAVEVHGQIHVGTPKSHSSRAVPVPQFIIDELTRAVAGRRRDALVFPGPDGSYMRRIRTSSESKSWFKTALRTAELPQMTMHDLRHTAASLAVQSGANVKTIQRMLGHTSAAMTLDVYSDLFDDDLDNVASALDHAAHRVAPTKWPPGAASD</sequence>
<evidence type="ECO:0000259" key="4">
    <source>
        <dbReference type="PROSITE" id="PS51898"/>
    </source>
</evidence>
<feature type="domain" description="Tyr recombinase" evidence="4">
    <location>
        <begin position="166"/>
        <end position="353"/>
    </location>
</feature>
<dbReference type="RefSeq" id="WP_135069383.1">
    <property type="nucleotide sequence ID" value="NZ_CP038266.1"/>
</dbReference>
<comment type="similarity">
    <text evidence="1">Belongs to the 'phage' integrase family.</text>
</comment>
<dbReference type="InterPro" id="IPR010998">
    <property type="entry name" value="Integrase_recombinase_N"/>
</dbReference>
<evidence type="ECO:0000256" key="3">
    <source>
        <dbReference type="ARBA" id="ARBA00023172"/>
    </source>
</evidence>
<keyword evidence="3" id="KW-0233">DNA recombination</keyword>
<proteinExistence type="inferred from homology"/>
<dbReference type="InterPro" id="IPR002104">
    <property type="entry name" value="Integrase_catalytic"/>
</dbReference>
<evidence type="ECO:0000256" key="2">
    <source>
        <dbReference type="ARBA" id="ARBA00023125"/>
    </source>
</evidence>
<protein>
    <submittedName>
        <fullName evidence="5">Site-specific integrase</fullName>
    </submittedName>
</protein>
<organism evidence="5 6">
    <name type="scientific">Microbacterium wangchenii</name>
    <dbReference type="NCBI Taxonomy" id="2541726"/>
    <lineage>
        <taxon>Bacteria</taxon>
        <taxon>Bacillati</taxon>
        <taxon>Actinomycetota</taxon>
        <taxon>Actinomycetes</taxon>
        <taxon>Micrococcales</taxon>
        <taxon>Microbacteriaceae</taxon>
        <taxon>Microbacterium</taxon>
    </lineage>
</organism>
<dbReference type="EMBL" id="CP038266">
    <property type="protein sequence ID" value="QBR90096.1"/>
    <property type="molecule type" value="Genomic_DNA"/>
</dbReference>
<reference evidence="5 6" key="1">
    <citation type="submission" date="2019-03" db="EMBL/GenBank/DDBJ databases">
        <authorList>
            <person name="Dong K."/>
        </authorList>
    </citation>
    <scope>NUCLEOTIDE SEQUENCE [LARGE SCALE GENOMIC DNA]</scope>
    <source>
        <strain evidence="6">dk512</strain>
    </source>
</reference>
<dbReference type="InterPro" id="IPR050090">
    <property type="entry name" value="Tyrosine_recombinase_XerCD"/>
</dbReference>
<keyword evidence="6" id="KW-1185">Reference proteome</keyword>
<dbReference type="Gene3D" id="1.10.150.130">
    <property type="match status" value="1"/>
</dbReference>
<dbReference type="Pfam" id="PF00589">
    <property type="entry name" value="Phage_integrase"/>
    <property type="match status" value="1"/>
</dbReference>
<dbReference type="InterPro" id="IPR011010">
    <property type="entry name" value="DNA_brk_join_enz"/>
</dbReference>
<evidence type="ECO:0000256" key="1">
    <source>
        <dbReference type="ARBA" id="ARBA00008857"/>
    </source>
</evidence>
<dbReference type="Proteomes" id="UP000295748">
    <property type="component" value="Chromosome"/>
</dbReference>
<dbReference type="Gene3D" id="1.10.443.10">
    <property type="entry name" value="Intergrase catalytic core"/>
    <property type="match status" value="1"/>
</dbReference>
<name>A0ABX5SY06_9MICO</name>
<dbReference type="CDD" id="cd01189">
    <property type="entry name" value="INT_ICEBs1_C_like"/>
    <property type="match status" value="1"/>
</dbReference>
<dbReference type="PROSITE" id="PS51898">
    <property type="entry name" value="TYR_RECOMBINASE"/>
    <property type="match status" value="1"/>
</dbReference>
<gene>
    <name evidence="5" type="ORF">E4K62_16245</name>
</gene>